<protein>
    <submittedName>
        <fullName evidence="1">Uncharacterized protein</fullName>
    </submittedName>
</protein>
<sequence>MLSCAATAGIARAKDIARPLNAEIVRFFFKISPLWHTWH</sequence>
<name>A0A2Z5FVK5_9BACT</name>
<accession>A0A2Z5FVK5</accession>
<dbReference type="EMBL" id="CP030840">
    <property type="protein sequence ID" value="AXC10395.1"/>
    <property type="molecule type" value="Genomic_DNA"/>
</dbReference>
<proteinExistence type="predicted"/>
<dbReference type="KEGG" id="abas:ACPOL_1044"/>
<evidence type="ECO:0000313" key="1">
    <source>
        <dbReference type="EMBL" id="AXC10395.1"/>
    </source>
</evidence>
<gene>
    <name evidence="1" type="ORF">ACPOL_1044</name>
</gene>
<reference evidence="1 2" key="1">
    <citation type="journal article" date="2018" name="Front. Microbiol.">
        <title>Hydrolytic Capabilities as a Key to Environmental Success: Chitinolytic and Cellulolytic Acidobacteria From Acidic Sub-arctic Soils and Boreal Peatlands.</title>
        <authorList>
            <person name="Belova S.E."/>
            <person name="Ravin N.V."/>
            <person name="Pankratov T.A."/>
            <person name="Rakitin A.L."/>
            <person name="Ivanova A.A."/>
            <person name="Beletsky A.V."/>
            <person name="Mardanov A.V."/>
            <person name="Sinninghe Damste J.S."/>
            <person name="Dedysh S.N."/>
        </authorList>
    </citation>
    <scope>NUCLEOTIDE SEQUENCE [LARGE SCALE GENOMIC DNA]</scope>
    <source>
        <strain evidence="1 2">SBC82</strain>
    </source>
</reference>
<keyword evidence="2" id="KW-1185">Reference proteome</keyword>
<organism evidence="1 2">
    <name type="scientific">Acidisarcina polymorpha</name>
    <dbReference type="NCBI Taxonomy" id="2211140"/>
    <lineage>
        <taxon>Bacteria</taxon>
        <taxon>Pseudomonadati</taxon>
        <taxon>Acidobacteriota</taxon>
        <taxon>Terriglobia</taxon>
        <taxon>Terriglobales</taxon>
        <taxon>Acidobacteriaceae</taxon>
        <taxon>Acidisarcina</taxon>
    </lineage>
</organism>
<dbReference type="AlphaFoldDB" id="A0A2Z5FVK5"/>
<dbReference type="Proteomes" id="UP000253606">
    <property type="component" value="Chromosome"/>
</dbReference>
<evidence type="ECO:0000313" key="2">
    <source>
        <dbReference type="Proteomes" id="UP000253606"/>
    </source>
</evidence>